<dbReference type="PANTHER" id="PTHR10681:SF128">
    <property type="entry name" value="THIOREDOXIN-DEPENDENT PEROXIDE REDUCTASE, MITOCHONDRIAL"/>
    <property type="match status" value="1"/>
</dbReference>
<evidence type="ECO:0000256" key="6">
    <source>
        <dbReference type="ARBA" id="ARBA00025719"/>
    </source>
</evidence>
<evidence type="ECO:0000313" key="12">
    <source>
        <dbReference type="Proteomes" id="UP000198638"/>
    </source>
</evidence>
<dbReference type="InterPro" id="IPR013766">
    <property type="entry name" value="Thioredoxin_domain"/>
</dbReference>
<dbReference type="InterPro" id="IPR045020">
    <property type="entry name" value="PRX_1cys"/>
</dbReference>
<dbReference type="Gene3D" id="3.30.1020.10">
    <property type="entry name" value="Antioxidant, Horf6, Chain A, domain2"/>
    <property type="match status" value="1"/>
</dbReference>
<keyword evidence="3" id="KW-0049">Antioxidant</keyword>
<dbReference type="GO" id="GO:0033554">
    <property type="term" value="P:cellular response to stress"/>
    <property type="evidence" value="ECO:0007669"/>
    <property type="project" value="TreeGrafter"/>
</dbReference>
<dbReference type="InterPro" id="IPR036249">
    <property type="entry name" value="Thioredoxin-like_sf"/>
</dbReference>
<comment type="similarity">
    <text evidence="6">Belongs to the peroxiredoxin family. Prx6 subfamily.</text>
</comment>
<protein>
    <recommendedName>
        <fullName evidence="7">Thioredoxin peroxidase</fullName>
    </recommendedName>
</protein>
<keyword evidence="4" id="KW-0560">Oxidoreductase</keyword>
<dbReference type="GO" id="GO:0045454">
    <property type="term" value="P:cell redox homeostasis"/>
    <property type="evidence" value="ECO:0007669"/>
    <property type="project" value="TreeGrafter"/>
</dbReference>
<dbReference type="AlphaFoldDB" id="A0A1H4HNH9"/>
<dbReference type="SUPFAM" id="SSF52833">
    <property type="entry name" value="Thioredoxin-like"/>
    <property type="match status" value="1"/>
</dbReference>
<feature type="active site" description="Cysteine sulfenic acid (-SOH) intermediate; for peroxidase activity" evidence="9">
    <location>
        <position position="46"/>
    </location>
</feature>
<evidence type="ECO:0000313" key="11">
    <source>
        <dbReference type="EMBL" id="SEB23397.1"/>
    </source>
</evidence>
<dbReference type="FunFam" id="3.40.30.10:FF:000011">
    <property type="entry name" value="Peroxiredoxin PRX1"/>
    <property type="match status" value="1"/>
</dbReference>
<name>A0A1H4HNH9_9BURK</name>
<evidence type="ECO:0000256" key="4">
    <source>
        <dbReference type="ARBA" id="ARBA00023002"/>
    </source>
</evidence>
<dbReference type="GO" id="GO:0008379">
    <property type="term" value="F:thioredoxin peroxidase activity"/>
    <property type="evidence" value="ECO:0007669"/>
    <property type="project" value="TreeGrafter"/>
</dbReference>
<dbReference type="Gene3D" id="3.40.30.10">
    <property type="entry name" value="Glutaredoxin"/>
    <property type="match status" value="1"/>
</dbReference>
<accession>A0A1H4HNH9</accession>
<comment type="similarity">
    <text evidence="1">Belongs to the peroxiredoxin family. AhpC/Prx1 subfamily.</text>
</comment>
<evidence type="ECO:0000259" key="10">
    <source>
        <dbReference type="PROSITE" id="PS51352"/>
    </source>
</evidence>
<evidence type="ECO:0000256" key="9">
    <source>
        <dbReference type="PIRSR" id="PIRSR000239-1"/>
    </source>
</evidence>
<evidence type="ECO:0000256" key="7">
    <source>
        <dbReference type="ARBA" id="ARBA00032824"/>
    </source>
</evidence>
<dbReference type="Pfam" id="PF00578">
    <property type="entry name" value="AhpC-TSA"/>
    <property type="match status" value="1"/>
</dbReference>
<dbReference type="EMBL" id="FNRQ01000011">
    <property type="protein sequence ID" value="SEB23397.1"/>
    <property type="molecule type" value="Genomic_DNA"/>
</dbReference>
<dbReference type="PROSITE" id="PS51352">
    <property type="entry name" value="THIOREDOXIN_2"/>
    <property type="match status" value="1"/>
</dbReference>
<dbReference type="PANTHER" id="PTHR10681">
    <property type="entry name" value="THIOREDOXIN PEROXIDASE"/>
    <property type="match status" value="1"/>
</dbReference>
<gene>
    <name evidence="11" type="ORF">SAMN05192564_111116</name>
</gene>
<keyword evidence="12" id="KW-1185">Reference proteome</keyword>
<dbReference type="InterPro" id="IPR000866">
    <property type="entry name" value="AhpC/TSA"/>
</dbReference>
<dbReference type="STRING" id="83784.SAMN05192564_111116"/>
<evidence type="ECO:0000256" key="5">
    <source>
        <dbReference type="ARBA" id="ARBA00023284"/>
    </source>
</evidence>
<feature type="domain" description="Thioredoxin" evidence="10">
    <location>
        <begin position="4"/>
        <end position="160"/>
    </location>
</feature>
<dbReference type="InterPro" id="IPR050217">
    <property type="entry name" value="Peroxiredoxin"/>
</dbReference>
<dbReference type="OrthoDB" id="9812811at2"/>
<dbReference type="InterPro" id="IPR019479">
    <property type="entry name" value="Peroxiredoxin_C"/>
</dbReference>
<dbReference type="RefSeq" id="WP_090537634.1">
    <property type="nucleotide sequence ID" value="NZ_FNRQ01000011.1"/>
</dbReference>
<dbReference type="GO" id="GO:0005829">
    <property type="term" value="C:cytosol"/>
    <property type="evidence" value="ECO:0007669"/>
    <property type="project" value="TreeGrafter"/>
</dbReference>
<dbReference type="NCBIfam" id="NF009668">
    <property type="entry name" value="PRK13189.1"/>
    <property type="match status" value="1"/>
</dbReference>
<comment type="function">
    <text evidence="8">Thiol-specific peroxidase that catalyzes the reduction of hydrogen peroxide and organic hydroperoxides to water and alcohols, respectively. Plays a role in cell protection against oxidative stress by detoxifying peroxides.</text>
</comment>
<keyword evidence="5" id="KW-0676">Redox-active center</keyword>
<dbReference type="GO" id="GO:0042744">
    <property type="term" value="P:hydrogen peroxide catabolic process"/>
    <property type="evidence" value="ECO:0007669"/>
    <property type="project" value="TreeGrafter"/>
</dbReference>
<sequence length="213" mass="24028">MSTIRLGDTVPDFEQDTSLGRIRFHEWAGNAWVILFSHPADFTPVCTTELGLTGKLQPEFEKRNVKAIAISVDDVESHKAWTKDIEATQKTVVGFPIIADKDKKVATLYDMIHPNQSGTATVRAVFIIDPQKKLRLTLTYPLSIGRNFDEILRAIDALQLSDACNVATPGNWKNGDDVIIPLTFQDEEVIKKKFPKGYRAERPYLRFTPQPDK</sequence>
<dbReference type="GO" id="GO:0006979">
    <property type="term" value="P:response to oxidative stress"/>
    <property type="evidence" value="ECO:0007669"/>
    <property type="project" value="TreeGrafter"/>
</dbReference>
<dbReference type="Pfam" id="PF10417">
    <property type="entry name" value="1-cysPrx_C"/>
    <property type="match status" value="1"/>
</dbReference>
<evidence type="ECO:0000256" key="1">
    <source>
        <dbReference type="ARBA" id="ARBA00009796"/>
    </source>
</evidence>
<dbReference type="Proteomes" id="UP000198638">
    <property type="component" value="Unassembled WGS sequence"/>
</dbReference>
<reference evidence="12" key="1">
    <citation type="submission" date="2016-10" db="EMBL/GenBank/DDBJ databases">
        <authorList>
            <person name="Varghese N."/>
            <person name="Submissions S."/>
        </authorList>
    </citation>
    <scope>NUCLEOTIDE SEQUENCE [LARGE SCALE GENOMIC DNA]</scope>
    <source>
        <strain evidence="12">LMG 24000</strain>
    </source>
</reference>
<proteinExistence type="inferred from homology"/>
<evidence type="ECO:0000256" key="3">
    <source>
        <dbReference type="ARBA" id="ARBA00022862"/>
    </source>
</evidence>
<dbReference type="CDD" id="cd03016">
    <property type="entry name" value="PRX_1cys"/>
    <property type="match status" value="1"/>
</dbReference>
<dbReference type="InterPro" id="IPR024706">
    <property type="entry name" value="Peroxiredoxin_AhpC-typ"/>
</dbReference>
<dbReference type="PIRSF" id="PIRSF000239">
    <property type="entry name" value="AHPC"/>
    <property type="match status" value="1"/>
</dbReference>
<evidence type="ECO:0000256" key="2">
    <source>
        <dbReference type="ARBA" id="ARBA00022559"/>
    </source>
</evidence>
<evidence type="ECO:0000256" key="8">
    <source>
        <dbReference type="ARBA" id="ARBA00037420"/>
    </source>
</evidence>
<keyword evidence="2" id="KW-0575">Peroxidase</keyword>
<organism evidence="11 12">
    <name type="scientific">Paraburkholderia sartisoli</name>
    <dbReference type="NCBI Taxonomy" id="83784"/>
    <lineage>
        <taxon>Bacteria</taxon>
        <taxon>Pseudomonadati</taxon>
        <taxon>Pseudomonadota</taxon>
        <taxon>Betaproteobacteria</taxon>
        <taxon>Burkholderiales</taxon>
        <taxon>Burkholderiaceae</taxon>
        <taxon>Paraburkholderia</taxon>
    </lineage>
</organism>